<sequence length="80" mass="9478">MKNQKMNILINAYPKIIKNLILIIISIYNNQKLKNILKSKLIFMKKINFIKHLSLSKINIILEIIKYIKKISIINLINPF</sequence>
<dbReference type="Pfam" id="PF02657">
    <property type="entry name" value="SufE"/>
    <property type="match status" value="1"/>
</dbReference>
<name>A0AAU7QSK6_9FLAO</name>
<protein>
    <submittedName>
        <fullName evidence="2">SufE family protein</fullName>
    </submittedName>
</protein>
<feature type="domain" description="Fe-S metabolism associated" evidence="1">
    <location>
        <begin position="3"/>
        <end position="70"/>
    </location>
</feature>
<dbReference type="Gene3D" id="3.90.1010.10">
    <property type="match status" value="1"/>
</dbReference>
<proteinExistence type="predicted"/>
<reference evidence="2" key="1">
    <citation type="submission" date="2024-06" db="EMBL/GenBank/DDBJ databases">
        <title>Diversity, functionality, and evolutionary history of bacterial symbionts in false click beetles (Coleoptera, Throscidae).</title>
        <authorList>
            <person name="Wierz J.C."/>
            <person name="Malm H."/>
            <person name="Kaltenpoth M."/>
            <person name="Engl T."/>
        </authorList>
    </citation>
    <scope>NUCLEOTIDE SEQUENCE</scope>
    <source>
        <strain evidence="2">Tder</strain>
    </source>
</reference>
<dbReference type="SUPFAM" id="SSF82649">
    <property type="entry name" value="SufE/NifU"/>
    <property type="match status" value="1"/>
</dbReference>
<evidence type="ECO:0000313" key="2">
    <source>
        <dbReference type="EMBL" id="XBT18605.1"/>
    </source>
</evidence>
<accession>A0AAU7QSK6</accession>
<evidence type="ECO:0000259" key="1">
    <source>
        <dbReference type="Pfam" id="PF02657"/>
    </source>
</evidence>
<dbReference type="InterPro" id="IPR003808">
    <property type="entry name" value="Fe-S_metab-assoc_dom"/>
</dbReference>
<organism evidence="2">
    <name type="scientific">Candidatus Shikimatogenerans sp. Tder</name>
    <dbReference type="NCBI Taxonomy" id="3158566"/>
    <lineage>
        <taxon>Bacteria</taxon>
        <taxon>Pseudomonadati</taxon>
        <taxon>Bacteroidota</taxon>
        <taxon>Flavobacteriia</taxon>
        <taxon>Flavobacteriales</taxon>
        <taxon>Candidatus Shikimatogenerans</taxon>
    </lineage>
</organism>
<dbReference type="EMBL" id="CP157895">
    <property type="protein sequence ID" value="XBT18605.1"/>
    <property type="molecule type" value="Genomic_DNA"/>
</dbReference>
<gene>
    <name evidence="2" type="ORF">ABNO82_00945</name>
</gene>
<dbReference type="AlphaFoldDB" id="A0AAU7QSK6"/>